<name>A0A2P5AY50_PARAD</name>
<dbReference type="Proteomes" id="UP000237105">
    <property type="component" value="Unassembled WGS sequence"/>
</dbReference>
<protein>
    <submittedName>
        <fullName evidence="1">Uncharacterized protein</fullName>
    </submittedName>
</protein>
<gene>
    <name evidence="1" type="ORF">PanWU01x14_289600</name>
</gene>
<proteinExistence type="predicted"/>
<dbReference type="EMBL" id="JXTB01000415">
    <property type="protein sequence ID" value="PON41437.1"/>
    <property type="molecule type" value="Genomic_DNA"/>
</dbReference>
<organism evidence="1 2">
    <name type="scientific">Parasponia andersonii</name>
    <name type="common">Sponia andersonii</name>
    <dbReference type="NCBI Taxonomy" id="3476"/>
    <lineage>
        <taxon>Eukaryota</taxon>
        <taxon>Viridiplantae</taxon>
        <taxon>Streptophyta</taxon>
        <taxon>Embryophyta</taxon>
        <taxon>Tracheophyta</taxon>
        <taxon>Spermatophyta</taxon>
        <taxon>Magnoliopsida</taxon>
        <taxon>eudicotyledons</taxon>
        <taxon>Gunneridae</taxon>
        <taxon>Pentapetalae</taxon>
        <taxon>rosids</taxon>
        <taxon>fabids</taxon>
        <taxon>Rosales</taxon>
        <taxon>Cannabaceae</taxon>
        <taxon>Parasponia</taxon>
    </lineage>
</organism>
<dbReference type="AlphaFoldDB" id="A0A2P5AY50"/>
<accession>A0A2P5AY50</accession>
<evidence type="ECO:0000313" key="2">
    <source>
        <dbReference type="Proteomes" id="UP000237105"/>
    </source>
</evidence>
<reference evidence="2" key="1">
    <citation type="submission" date="2016-06" db="EMBL/GenBank/DDBJ databases">
        <title>Parallel loss of symbiosis genes in relatives of nitrogen-fixing non-legume Parasponia.</title>
        <authorList>
            <person name="Van Velzen R."/>
            <person name="Holmer R."/>
            <person name="Bu F."/>
            <person name="Rutten L."/>
            <person name="Van Zeijl A."/>
            <person name="Liu W."/>
            <person name="Santuari L."/>
            <person name="Cao Q."/>
            <person name="Sharma T."/>
            <person name="Shen D."/>
            <person name="Roswanjaya Y."/>
            <person name="Wardhani T."/>
            <person name="Kalhor M.S."/>
            <person name="Jansen J."/>
            <person name="Van den Hoogen J."/>
            <person name="Gungor B."/>
            <person name="Hartog M."/>
            <person name="Hontelez J."/>
            <person name="Verver J."/>
            <person name="Yang W.-C."/>
            <person name="Schijlen E."/>
            <person name="Repin R."/>
            <person name="Schilthuizen M."/>
            <person name="Schranz E."/>
            <person name="Heidstra R."/>
            <person name="Miyata K."/>
            <person name="Fedorova E."/>
            <person name="Kohlen W."/>
            <person name="Bisseling T."/>
            <person name="Smit S."/>
            <person name="Geurts R."/>
        </authorList>
    </citation>
    <scope>NUCLEOTIDE SEQUENCE [LARGE SCALE GENOMIC DNA]</scope>
    <source>
        <strain evidence="2">cv. WU1-14</strain>
    </source>
</reference>
<comment type="caution">
    <text evidence="1">The sequence shown here is derived from an EMBL/GenBank/DDBJ whole genome shotgun (WGS) entry which is preliminary data.</text>
</comment>
<evidence type="ECO:0000313" key="1">
    <source>
        <dbReference type="EMBL" id="PON41437.1"/>
    </source>
</evidence>
<sequence length="88" mass="10121">MRGSFMEELNSTGSEGEIIIAAGRTILCTTAKSTFATGEEILKVKRELFYSAYLIEKRHPLWCSQQLLKPQQSAQPHIWIWIMCLRSF</sequence>
<keyword evidence="2" id="KW-1185">Reference proteome</keyword>